<dbReference type="GO" id="GO:0005975">
    <property type="term" value="P:carbohydrate metabolic process"/>
    <property type="evidence" value="ECO:0007669"/>
    <property type="project" value="InterPro"/>
</dbReference>
<evidence type="ECO:0000259" key="1">
    <source>
        <dbReference type="Pfam" id="PF00128"/>
    </source>
</evidence>
<name>A0A8B8FJX6_9HEMI</name>
<dbReference type="InterPro" id="IPR017853">
    <property type="entry name" value="GH"/>
</dbReference>
<dbReference type="Pfam" id="PF00128">
    <property type="entry name" value="Alpha-amylase"/>
    <property type="match status" value="1"/>
</dbReference>
<feature type="domain" description="Glycosyl hydrolase family 13 catalytic" evidence="1">
    <location>
        <begin position="2"/>
        <end position="96"/>
    </location>
</feature>
<keyword evidence="2" id="KW-1185">Reference proteome</keyword>
<dbReference type="GeneID" id="112683711"/>
<dbReference type="InterPro" id="IPR006047">
    <property type="entry name" value="GH13_cat_dom"/>
</dbReference>
<gene>
    <name evidence="3" type="primary">LOC112683711</name>
</gene>
<dbReference type="PANTHER" id="PTHR10357">
    <property type="entry name" value="ALPHA-AMYLASE FAMILY MEMBER"/>
    <property type="match status" value="1"/>
</dbReference>
<dbReference type="Proteomes" id="UP000694846">
    <property type="component" value="Unplaced"/>
</dbReference>
<evidence type="ECO:0000313" key="3">
    <source>
        <dbReference type="RefSeq" id="XP_025410645.1"/>
    </source>
</evidence>
<sequence>MNALSLFLPGVAIVYYGGEIGMEDIPVETNYARAPMQWSNTTYAGFTDGDKNKPWIDVHPSYVTRNVEDEYNDPKSNLNFFKSVSKLRHTDTLKKGGLATYIFDQVYVLTRYLPRNENYTLIMNMGSRSQTVCLADQIPRLYGSLTVVIGSENSNFNPG</sequence>
<feature type="non-terminal residue" evidence="3">
    <location>
        <position position="159"/>
    </location>
</feature>
<dbReference type="Gene3D" id="3.20.20.80">
    <property type="entry name" value="Glycosidases"/>
    <property type="match status" value="1"/>
</dbReference>
<dbReference type="AlphaFoldDB" id="A0A8B8FJX6"/>
<dbReference type="SUPFAM" id="SSF51445">
    <property type="entry name" value="(Trans)glycosidases"/>
    <property type="match status" value="1"/>
</dbReference>
<protein>
    <submittedName>
        <fullName evidence="3">Maltase 2-like</fullName>
    </submittedName>
</protein>
<accession>A0A8B8FJX6</accession>
<dbReference type="RefSeq" id="XP_025410645.1">
    <property type="nucleotide sequence ID" value="XM_025554860.1"/>
</dbReference>
<dbReference type="OrthoDB" id="1740265at2759"/>
<proteinExistence type="predicted"/>
<dbReference type="PANTHER" id="PTHR10357:SF179">
    <property type="entry name" value="NEUTRAL AND BASIC AMINO ACID TRANSPORT PROTEIN RBAT"/>
    <property type="match status" value="1"/>
</dbReference>
<organism evidence="2 3">
    <name type="scientific">Sipha flava</name>
    <name type="common">yellow sugarcane aphid</name>
    <dbReference type="NCBI Taxonomy" id="143950"/>
    <lineage>
        <taxon>Eukaryota</taxon>
        <taxon>Metazoa</taxon>
        <taxon>Ecdysozoa</taxon>
        <taxon>Arthropoda</taxon>
        <taxon>Hexapoda</taxon>
        <taxon>Insecta</taxon>
        <taxon>Pterygota</taxon>
        <taxon>Neoptera</taxon>
        <taxon>Paraneoptera</taxon>
        <taxon>Hemiptera</taxon>
        <taxon>Sternorrhyncha</taxon>
        <taxon>Aphidomorpha</taxon>
        <taxon>Aphidoidea</taxon>
        <taxon>Aphididae</taxon>
        <taxon>Sipha</taxon>
    </lineage>
</organism>
<evidence type="ECO:0000313" key="2">
    <source>
        <dbReference type="Proteomes" id="UP000694846"/>
    </source>
</evidence>
<reference evidence="3" key="1">
    <citation type="submission" date="2025-08" db="UniProtKB">
        <authorList>
            <consortium name="RefSeq"/>
        </authorList>
    </citation>
    <scope>IDENTIFICATION</scope>
    <source>
        <tissue evidence="3">Whole body</tissue>
    </source>
</reference>